<dbReference type="Proteomes" id="UP000279422">
    <property type="component" value="Unassembled WGS sequence"/>
</dbReference>
<comment type="similarity">
    <text evidence="1 3">Belongs to the complex I 30 kDa subunit family.</text>
</comment>
<evidence type="ECO:0000313" key="7">
    <source>
        <dbReference type="Proteomes" id="UP000279422"/>
    </source>
</evidence>
<dbReference type="GO" id="GO:0008137">
    <property type="term" value="F:NADH dehydrogenase (ubiquinone) activity"/>
    <property type="evidence" value="ECO:0007669"/>
    <property type="project" value="InterPro"/>
</dbReference>
<comment type="function">
    <text evidence="4">NDH-1 shuttles electrons from NADH, via FMN and iron-sulfur (Fe-S) centers, to quinones in the respiratory chain.</text>
</comment>
<dbReference type="PROSITE" id="PS00542">
    <property type="entry name" value="COMPLEX1_30K"/>
    <property type="match status" value="1"/>
</dbReference>
<dbReference type="PANTHER" id="PTHR10884">
    <property type="entry name" value="NADH DEHYDROGENASE UBIQUINONE IRON-SULFUR PROTEIN 3"/>
    <property type="match status" value="1"/>
</dbReference>
<evidence type="ECO:0000256" key="3">
    <source>
        <dbReference type="RuleBase" id="RU003456"/>
    </source>
</evidence>
<dbReference type="Gene3D" id="3.30.460.80">
    <property type="entry name" value="NADH:ubiquinone oxidoreductase, 30kDa subunit"/>
    <property type="match status" value="1"/>
</dbReference>
<keyword evidence="4" id="KW-0874">Quinone</keyword>
<dbReference type="PANTHER" id="PTHR10884:SF14">
    <property type="entry name" value="NADH DEHYDROGENASE [UBIQUINONE] IRON-SULFUR PROTEIN 3, MITOCHONDRIAL"/>
    <property type="match status" value="1"/>
</dbReference>
<dbReference type="InterPro" id="IPR037232">
    <property type="entry name" value="NADH_quin_OxRdtase_su_C/D-like"/>
</dbReference>
<dbReference type="InterPro" id="IPR001268">
    <property type="entry name" value="NADH_UbQ_OxRdtase_30kDa_su"/>
</dbReference>
<protein>
    <recommendedName>
        <fullName evidence="4">NADH-quinone oxidoreductase</fullName>
        <ecNumber evidence="4">7.1.1.-</ecNumber>
    </recommendedName>
</protein>
<keyword evidence="2 3" id="KW-0813">Transport</keyword>
<dbReference type="GO" id="GO:0048038">
    <property type="term" value="F:quinone binding"/>
    <property type="evidence" value="ECO:0007669"/>
    <property type="project" value="UniProtKB-KW"/>
</dbReference>
<sequence length="177" mass="20583">MGDFRQAVEWLDKRGRKMAEKDVIEKVKEHLKDKIVFWEEKSPNRHYFGVKKTDVVSVVKYLFEKMGARFITASGVDTPEGIEILYHFSFDKEGGKVVTVKVLVPKQSCEVESIAPFIAGANFIEREIRELLGVKFLNHPDPRPLLTSEDWPKGVYPLRLDYRDARFPQDLQEKKEK</sequence>
<dbReference type="EC" id="7.1.1.-" evidence="4"/>
<organism evidence="6 7">
    <name type="scientific">Aerophobetes bacterium</name>
    <dbReference type="NCBI Taxonomy" id="2030807"/>
    <lineage>
        <taxon>Bacteria</taxon>
        <taxon>Candidatus Aerophobota</taxon>
    </lineage>
</organism>
<name>A0A497E187_UNCAE</name>
<keyword evidence="3" id="KW-0520">NAD</keyword>
<comment type="catalytic activity">
    <reaction evidence="4">
        <text>a quinone + NADH + 5 H(+)(in) = a quinol + NAD(+) + 4 H(+)(out)</text>
        <dbReference type="Rhea" id="RHEA:57888"/>
        <dbReference type="ChEBI" id="CHEBI:15378"/>
        <dbReference type="ChEBI" id="CHEBI:24646"/>
        <dbReference type="ChEBI" id="CHEBI:57540"/>
        <dbReference type="ChEBI" id="CHEBI:57945"/>
        <dbReference type="ChEBI" id="CHEBI:132124"/>
    </reaction>
</comment>
<proteinExistence type="inferred from homology"/>
<reference evidence="6 7" key="1">
    <citation type="submission" date="2018-06" db="EMBL/GenBank/DDBJ databases">
        <title>Extensive metabolic versatility and redundancy in microbially diverse, dynamic hydrothermal sediments.</title>
        <authorList>
            <person name="Dombrowski N."/>
            <person name="Teske A."/>
            <person name="Baker B.J."/>
        </authorList>
    </citation>
    <scope>NUCLEOTIDE SEQUENCE [LARGE SCALE GENOMIC DNA]</scope>
    <source>
        <strain evidence="6">B47_G16</strain>
    </source>
</reference>
<feature type="domain" description="NADH:ubiquinone oxidoreductase 30kDa subunit" evidence="5">
    <location>
        <begin position="50"/>
        <end position="163"/>
    </location>
</feature>
<evidence type="ECO:0000256" key="4">
    <source>
        <dbReference type="RuleBase" id="RU003582"/>
    </source>
</evidence>
<accession>A0A497E187</accession>
<dbReference type="GO" id="GO:0016651">
    <property type="term" value="F:oxidoreductase activity, acting on NAD(P)H"/>
    <property type="evidence" value="ECO:0007669"/>
    <property type="project" value="InterPro"/>
</dbReference>
<comment type="caution">
    <text evidence="6">The sequence shown here is derived from an EMBL/GenBank/DDBJ whole genome shotgun (WGS) entry which is preliminary data.</text>
</comment>
<evidence type="ECO:0000256" key="2">
    <source>
        <dbReference type="ARBA" id="ARBA00022448"/>
    </source>
</evidence>
<keyword evidence="3" id="KW-1278">Translocase</keyword>
<dbReference type="Pfam" id="PF00329">
    <property type="entry name" value="Complex1_30kDa"/>
    <property type="match status" value="1"/>
</dbReference>
<evidence type="ECO:0000256" key="1">
    <source>
        <dbReference type="ARBA" id="ARBA00007569"/>
    </source>
</evidence>
<dbReference type="AlphaFoldDB" id="A0A497E187"/>
<gene>
    <name evidence="6" type="ORF">DRJ00_09390</name>
</gene>
<dbReference type="SUPFAM" id="SSF143243">
    <property type="entry name" value="Nqo5-like"/>
    <property type="match status" value="1"/>
</dbReference>
<evidence type="ECO:0000259" key="5">
    <source>
        <dbReference type="Pfam" id="PF00329"/>
    </source>
</evidence>
<evidence type="ECO:0000313" key="6">
    <source>
        <dbReference type="EMBL" id="RLE06661.1"/>
    </source>
</evidence>
<dbReference type="EMBL" id="QMPZ01000239">
    <property type="protein sequence ID" value="RLE06661.1"/>
    <property type="molecule type" value="Genomic_DNA"/>
</dbReference>
<dbReference type="InterPro" id="IPR020396">
    <property type="entry name" value="NADH_UbQ_OxRdtase_CS"/>
</dbReference>